<evidence type="ECO:0000256" key="5">
    <source>
        <dbReference type="ARBA" id="ARBA00023136"/>
    </source>
</evidence>
<evidence type="ECO:0000256" key="2">
    <source>
        <dbReference type="ARBA" id="ARBA00022448"/>
    </source>
</evidence>
<evidence type="ECO:0000256" key="6">
    <source>
        <dbReference type="SAM" id="Phobius"/>
    </source>
</evidence>
<evidence type="ECO:0000313" key="9">
    <source>
        <dbReference type="Proteomes" id="UP000799753"/>
    </source>
</evidence>
<proteinExistence type="predicted"/>
<keyword evidence="5 6" id="KW-0472">Membrane</keyword>
<feature type="domain" description="Major facilitator superfamily (MFS) profile" evidence="7">
    <location>
        <begin position="18"/>
        <end position="485"/>
    </location>
</feature>
<feature type="transmembrane region" description="Helical" evidence="6">
    <location>
        <begin position="89"/>
        <end position="106"/>
    </location>
</feature>
<dbReference type="Gene3D" id="1.20.1250.20">
    <property type="entry name" value="MFS general substrate transporter like domains"/>
    <property type="match status" value="1"/>
</dbReference>
<keyword evidence="2" id="KW-0813">Transport</keyword>
<dbReference type="Pfam" id="PF07690">
    <property type="entry name" value="MFS_1"/>
    <property type="match status" value="1"/>
</dbReference>
<dbReference type="AlphaFoldDB" id="A0A6A6S7V2"/>
<dbReference type="GO" id="GO:0022857">
    <property type="term" value="F:transmembrane transporter activity"/>
    <property type="evidence" value="ECO:0007669"/>
    <property type="project" value="InterPro"/>
</dbReference>
<evidence type="ECO:0000313" key="8">
    <source>
        <dbReference type="EMBL" id="KAF2643081.1"/>
    </source>
</evidence>
<dbReference type="PANTHER" id="PTHR23504:SF15">
    <property type="entry name" value="MAJOR FACILITATOR SUPERFAMILY (MFS) PROFILE DOMAIN-CONTAINING PROTEIN"/>
    <property type="match status" value="1"/>
</dbReference>
<feature type="transmembrane region" description="Helical" evidence="6">
    <location>
        <begin position="184"/>
        <end position="212"/>
    </location>
</feature>
<dbReference type="PROSITE" id="PS50850">
    <property type="entry name" value="MFS"/>
    <property type="match status" value="1"/>
</dbReference>
<dbReference type="SUPFAM" id="SSF103473">
    <property type="entry name" value="MFS general substrate transporter"/>
    <property type="match status" value="1"/>
</dbReference>
<dbReference type="InterPro" id="IPR020846">
    <property type="entry name" value="MFS_dom"/>
</dbReference>
<reference evidence="8" key="1">
    <citation type="journal article" date="2020" name="Stud. Mycol.">
        <title>101 Dothideomycetes genomes: a test case for predicting lifestyles and emergence of pathogens.</title>
        <authorList>
            <person name="Haridas S."/>
            <person name="Albert R."/>
            <person name="Binder M."/>
            <person name="Bloem J."/>
            <person name="Labutti K."/>
            <person name="Salamov A."/>
            <person name="Andreopoulos B."/>
            <person name="Baker S."/>
            <person name="Barry K."/>
            <person name="Bills G."/>
            <person name="Bluhm B."/>
            <person name="Cannon C."/>
            <person name="Castanera R."/>
            <person name="Culley D."/>
            <person name="Daum C."/>
            <person name="Ezra D."/>
            <person name="Gonzalez J."/>
            <person name="Henrissat B."/>
            <person name="Kuo A."/>
            <person name="Liang C."/>
            <person name="Lipzen A."/>
            <person name="Lutzoni F."/>
            <person name="Magnuson J."/>
            <person name="Mondo S."/>
            <person name="Nolan M."/>
            <person name="Ohm R."/>
            <person name="Pangilinan J."/>
            <person name="Park H.-J."/>
            <person name="Ramirez L."/>
            <person name="Alfaro M."/>
            <person name="Sun H."/>
            <person name="Tritt A."/>
            <person name="Yoshinaga Y."/>
            <person name="Zwiers L.-H."/>
            <person name="Turgeon B."/>
            <person name="Goodwin S."/>
            <person name="Spatafora J."/>
            <person name="Crous P."/>
            <person name="Grigoriev I."/>
        </authorList>
    </citation>
    <scope>NUCLEOTIDE SEQUENCE</scope>
    <source>
        <strain evidence="8">CBS 473.64</strain>
    </source>
</reference>
<organism evidence="8 9">
    <name type="scientific">Massarina eburnea CBS 473.64</name>
    <dbReference type="NCBI Taxonomy" id="1395130"/>
    <lineage>
        <taxon>Eukaryota</taxon>
        <taxon>Fungi</taxon>
        <taxon>Dikarya</taxon>
        <taxon>Ascomycota</taxon>
        <taxon>Pezizomycotina</taxon>
        <taxon>Dothideomycetes</taxon>
        <taxon>Pleosporomycetidae</taxon>
        <taxon>Pleosporales</taxon>
        <taxon>Massarineae</taxon>
        <taxon>Massarinaceae</taxon>
        <taxon>Massarina</taxon>
    </lineage>
</organism>
<feature type="transmembrane region" description="Helical" evidence="6">
    <location>
        <begin position="460"/>
        <end position="481"/>
    </location>
</feature>
<evidence type="ECO:0000256" key="1">
    <source>
        <dbReference type="ARBA" id="ARBA00004141"/>
    </source>
</evidence>
<dbReference type="Proteomes" id="UP000799753">
    <property type="component" value="Unassembled WGS sequence"/>
</dbReference>
<feature type="transmembrane region" description="Helical" evidence="6">
    <location>
        <begin position="54"/>
        <end position="77"/>
    </location>
</feature>
<keyword evidence="9" id="KW-1185">Reference proteome</keyword>
<feature type="transmembrane region" description="Helical" evidence="6">
    <location>
        <begin position="371"/>
        <end position="392"/>
    </location>
</feature>
<name>A0A6A6S7V2_9PLEO</name>
<evidence type="ECO:0000259" key="7">
    <source>
        <dbReference type="PROSITE" id="PS50850"/>
    </source>
</evidence>
<accession>A0A6A6S7V2</accession>
<feature type="transmembrane region" description="Helical" evidence="6">
    <location>
        <begin position="20"/>
        <end position="42"/>
    </location>
</feature>
<dbReference type="InterPro" id="IPR036259">
    <property type="entry name" value="MFS_trans_sf"/>
</dbReference>
<feature type="transmembrane region" description="Helical" evidence="6">
    <location>
        <begin position="340"/>
        <end position="359"/>
    </location>
</feature>
<evidence type="ECO:0000256" key="4">
    <source>
        <dbReference type="ARBA" id="ARBA00022989"/>
    </source>
</evidence>
<comment type="subcellular location">
    <subcellularLocation>
        <location evidence="1">Membrane</location>
        <topology evidence="1">Multi-pass membrane protein</topology>
    </subcellularLocation>
</comment>
<dbReference type="PANTHER" id="PTHR23504">
    <property type="entry name" value="MAJOR FACILITATOR SUPERFAMILY DOMAIN-CONTAINING PROTEIN 10"/>
    <property type="match status" value="1"/>
</dbReference>
<dbReference type="InterPro" id="IPR011701">
    <property type="entry name" value="MFS"/>
</dbReference>
<dbReference type="OrthoDB" id="10262656at2759"/>
<sequence length="485" mass="53323">MCPQSNSSFTSVRGLRLQLYMLGLIRFTEAVAWTSIFPYAYFMIRSFHVVSDSIALWAGVLVSVFTFCEFISGMPWAWVANRIGRRNTLLIGIIGNITSTLLFGLSRNIYMAVIARGIGGLTNPNVGVVQTCVGELATRREQQAKAFSIAPYLRALGNLVGPVIGGYLAEPNKQYPKIFSRSEFWITFPFFLPNLAVVALLVLTFAACFLFLEETLPARRDKPNVGSQLREKLHIVIRPLCHEIPMVPQEHQGDDDGLPTDIERRSGQLNSVTTDDSQSQVFTNQVIQQILSVSFLAFHKVASDIIMPVFPATPTSNMKAIQHKPTLEFGHGFGLSTKQIAPILLVQAVVAIVAQYVFVPRIINVFGALRVYRLCLWIYGFTYLFTPFTALLKPPGAGIAVTCDLVVKVVLSSTGYTCSAILDHLAKVNGASASFGCLSRSVGPLVAGRLFDWGIQIQHIIAPFWIISGIALLGAMQSILLKDHP</sequence>
<dbReference type="GO" id="GO:0016020">
    <property type="term" value="C:membrane"/>
    <property type="evidence" value="ECO:0007669"/>
    <property type="project" value="UniProtKB-SubCell"/>
</dbReference>
<evidence type="ECO:0000256" key="3">
    <source>
        <dbReference type="ARBA" id="ARBA00022692"/>
    </source>
</evidence>
<protein>
    <submittedName>
        <fullName evidence="8">MFS general substrate transporter</fullName>
    </submittedName>
</protein>
<keyword evidence="4 6" id="KW-1133">Transmembrane helix</keyword>
<keyword evidence="3 6" id="KW-0812">Transmembrane</keyword>
<dbReference type="EMBL" id="MU006780">
    <property type="protein sequence ID" value="KAF2643081.1"/>
    <property type="molecule type" value="Genomic_DNA"/>
</dbReference>
<gene>
    <name evidence="8" type="ORF">P280DRAFT_394639</name>
</gene>